<proteinExistence type="predicted"/>
<evidence type="ECO:0000313" key="1">
    <source>
        <dbReference type="EMBL" id="MBX47148.1"/>
    </source>
</evidence>
<reference evidence="1" key="1">
    <citation type="submission" date="2018-02" db="EMBL/GenBank/DDBJ databases">
        <title>Rhizophora mucronata_Transcriptome.</title>
        <authorList>
            <person name="Meera S.P."/>
            <person name="Sreeshan A."/>
            <person name="Augustine A."/>
        </authorList>
    </citation>
    <scope>NUCLEOTIDE SEQUENCE</scope>
    <source>
        <tissue evidence="1">Leaf</tissue>
    </source>
</reference>
<sequence length="28" mass="3339">MISLKYCHVAYISMKEMDTSHIIAIFHR</sequence>
<dbReference type="EMBL" id="GGEC01066664">
    <property type="protein sequence ID" value="MBX47148.1"/>
    <property type="molecule type" value="Transcribed_RNA"/>
</dbReference>
<organism evidence="1">
    <name type="scientific">Rhizophora mucronata</name>
    <name type="common">Asiatic mangrove</name>
    <dbReference type="NCBI Taxonomy" id="61149"/>
    <lineage>
        <taxon>Eukaryota</taxon>
        <taxon>Viridiplantae</taxon>
        <taxon>Streptophyta</taxon>
        <taxon>Embryophyta</taxon>
        <taxon>Tracheophyta</taxon>
        <taxon>Spermatophyta</taxon>
        <taxon>Magnoliopsida</taxon>
        <taxon>eudicotyledons</taxon>
        <taxon>Gunneridae</taxon>
        <taxon>Pentapetalae</taxon>
        <taxon>rosids</taxon>
        <taxon>fabids</taxon>
        <taxon>Malpighiales</taxon>
        <taxon>Rhizophoraceae</taxon>
        <taxon>Rhizophora</taxon>
    </lineage>
</organism>
<dbReference type="AlphaFoldDB" id="A0A2P2NX87"/>
<protein>
    <submittedName>
        <fullName evidence="1">Uncharacterized protein</fullName>
    </submittedName>
</protein>
<name>A0A2P2NX87_RHIMU</name>
<accession>A0A2P2NX87</accession>